<protein>
    <submittedName>
        <fullName evidence="2">Uncharacterized protein</fullName>
    </submittedName>
</protein>
<sequence>MMQIEHYDQLERWAQEHSYFQDGRVISMTPIPGLESDAVPTAVTVELGYPIKGTYEANSEMVYRAFRLLAQGVTEYYFDSEWQEFSFDGCINGLDTMLAAEGIDFLIDIPPSVRLKCSVVHVVELPQFVELVKPEPNEAKFTVVVSRRPLPAPAHWVGEFARRGIHLAWHVLGGQPVDVASVPSVNYEGWFLQDPGDLSDKKPGLLFDVCRATTAGFSVSLERRGLTDRIWHAAMESVEAFAPAMIQIQSGNCSFTLEEWKTYRNSLGKSGDVDAETAPRRARKNSPG</sequence>
<name>H2CJ54_9LEPT</name>
<organism evidence="2 3">
    <name type="scientific">Leptonema illini DSM 21528</name>
    <dbReference type="NCBI Taxonomy" id="929563"/>
    <lineage>
        <taxon>Bacteria</taxon>
        <taxon>Pseudomonadati</taxon>
        <taxon>Spirochaetota</taxon>
        <taxon>Spirochaetia</taxon>
        <taxon>Leptospirales</taxon>
        <taxon>Leptospiraceae</taxon>
        <taxon>Leptonema</taxon>
    </lineage>
</organism>
<dbReference type="RefSeq" id="WP_002769182.1">
    <property type="nucleotide sequence ID" value="NZ_JH597773.1"/>
</dbReference>
<evidence type="ECO:0000256" key="1">
    <source>
        <dbReference type="SAM" id="MobiDB-lite"/>
    </source>
</evidence>
<dbReference type="HOGENOM" id="CLU_965751_0_0_12"/>
<dbReference type="EMBL" id="JH597773">
    <property type="protein sequence ID" value="EHQ04971.1"/>
    <property type="molecule type" value="Genomic_DNA"/>
</dbReference>
<reference evidence="2 3" key="1">
    <citation type="submission" date="2011-10" db="EMBL/GenBank/DDBJ databases">
        <title>The Improved High-Quality Draft genome of Leptonema illini DSM 21528.</title>
        <authorList>
            <consortium name="US DOE Joint Genome Institute (JGI-PGF)"/>
            <person name="Lucas S."/>
            <person name="Copeland A."/>
            <person name="Lapidus A."/>
            <person name="Glavina del Rio T."/>
            <person name="Dalin E."/>
            <person name="Tice H."/>
            <person name="Bruce D."/>
            <person name="Goodwin L."/>
            <person name="Pitluck S."/>
            <person name="Peters L."/>
            <person name="Mikhailova N."/>
            <person name="Held B."/>
            <person name="Kyrpides N."/>
            <person name="Mavromatis K."/>
            <person name="Ivanova N."/>
            <person name="Markowitz V."/>
            <person name="Cheng J.-F."/>
            <person name="Hugenholtz P."/>
            <person name="Woyke T."/>
            <person name="Wu D."/>
            <person name="Gronow S."/>
            <person name="Wellnitz S."/>
            <person name="Brambilla E.-M."/>
            <person name="Klenk H.-P."/>
            <person name="Eisen J.A."/>
        </authorList>
    </citation>
    <scope>NUCLEOTIDE SEQUENCE [LARGE SCALE GENOMIC DNA]</scope>
    <source>
        <strain evidence="2 3">DSM 21528</strain>
    </source>
</reference>
<dbReference type="STRING" id="183.GCA_002009735_00579"/>
<gene>
    <name evidence="2" type="ORF">Lepil_0264</name>
</gene>
<evidence type="ECO:0000313" key="2">
    <source>
        <dbReference type="EMBL" id="EHQ04971.1"/>
    </source>
</evidence>
<keyword evidence="3" id="KW-1185">Reference proteome</keyword>
<proteinExistence type="predicted"/>
<dbReference type="AlphaFoldDB" id="H2CJ54"/>
<dbReference type="Proteomes" id="UP000005737">
    <property type="component" value="Unassembled WGS sequence"/>
</dbReference>
<accession>H2CJ54</accession>
<evidence type="ECO:0000313" key="3">
    <source>
        <dbReference type="Proteomes" id="UP000005737"/>
    </source>
</evidence>
<feature type="region of interest" description="Disordered" evidence="1">
    <location>
        <begin position="268"/>
        <end position="288"/>
    </location>
</feature>